<name>A0A9P5NCF6_GYMJU</name>
<dbReference type="Proteomes" id="UP000724874">
    <property type="component" value="Unassembled WGS sequence"/>
</dbReference>
<keyword evidence="2" id="KW-1185">Reference proteome</keyword>
<dbReference type="OrthoDB" id="2963168at2759"/>
<comment type="caution">
    <text evidence="1">The sequence shown here is derived from an EMBL/GenBank/DDBJ whole genome shotgun (WGS) entry which is preliminary data.</text>
</comment>
<gene>
    <name evidence="1" type="ORF">CPB84DRAFT_312941</name>
</gene>
<evidence type="ECO:0000313" key="1">
    <source>
        <dbReference type="EMBL" id="KAF8879306.1"/>
    </source>
</evidence>
<dbReference type="AlphaFoldDB" id="A0A9P5NCF6"/>
<evidence type="ECO:0000313" key="2">
    <source>
        <dbReference type="Proteomes" id="UP000724874"/>
    </source>
</evidence>
<accession>A0A9P5NCF6</accession>
<protein>
    <submittedName>
        <fullName evidence="1">Uncharacterized protein</fullName>
    </submittedName>
</protein>
<proteinExistence type="predicted"/>
<sequence>MTQIDCDDPHICRIMVQVEIRKTICTKFSRNLNDNVFRTRIFRQPGNRDLKRYVDEDSLEEVCKQVADLRTLPHFSQNIGHEGGFYTEFALGIEVDTDVVYGIFYYNELEWGRIMLDFL</sequence>
<dbReference type="EMBL" id="JADNYJ010000150">
    <property type="protein sequence ID" value="KAF8879306.1"/>
    <property type="molecule type" value="Genomic_DNA"/>
</dbReference>
<organism evidence="1 2">
    <name type="scientific">Gymnopilus junonius</name>
    <name type="common">Spectacular rustgill mushroom</name>
    <name type="synonym">Gymnopilus spectabilis subsp. junonius</name>
    <dbReference type="NCBI Taxonomy" id="109634"/>
    <lineage>
        <taxon>Eukaryota</taxon>
        <taxon>Fungi</taxon>
        <taxon>Dikarya</taxon>
        <taxon>Basidiomycota</taxon>
        <taxon>Agaricomycotina</taxon>
        <taxon>Agaricomycetes</taxon>
        <taxon>Agaricomycetidae</taxon>
        <taxon>Agaricales</taxon>
        <taxon>Agaricineae</taxon>
        <taxon>Hymenogastraceae</taxon>
        <taxon>Gymnopilus</taxon>
    </lineage>
</organism>
<reference evidence="1" key="1">
    <citation type="submission" date="2020-11" db="EMBL/GenBank/DDBJ databases">
        <authorList>
            <consortium name="DOE Joint Genome Institute"/>
            <person name="Ahrendt S."/>
            <person name="Riley R."/>
            <person name="Andreopoulos W."/>
            <person name="LaButti K."/>
            <person name="Pangilinan J."/>
            <person name="Ruiz-duenas F.J."/>
            <person name="Barrasa J.M."/>
            <person name="Sanchez-Garcia M."/>
            <person name="Camarero S."/>
            <person name="Miyauchi S."/>
            <person name="Serrano A."/>
            <person name="Linde D."/>
            <person name="Babiker R."/>
            <person name="Drula E."/>
            <person name="Ayuso-Fernandez I."/>
            <person name="Pacheco R."/>
            <person name="Padilla G."/>
            <person name="Ferreira P."/>
            <person name="Barriuso J."/>
            <person name="Kellner H."/>
            <person name="Castanera R."/>
            <person name="Alfaro M."/>
            <person name="Ramirez L."/>
            <person name="Pisabarro A.G."/>
            <person name="Kuo A."/>
            <person name="Tritt A."/>
            <person name="Lipzen A."/>
            <person name="He G."/>
            <person name="Yan M."/>
            <person name="Ng V."/>
            <person name="Cullen D."/>
            <person name="Martin F."/>
            <person name="Rosso M.-N."/>
            <person name="Henrissat B."/>
            <person name="Hibbett D."/>
            <person name="Martinez A.T."/>
            <person name="Grigoriev I.V."/>
        </authorList>
    </citation>
    <scope>NUCLEOTIDE SEQUENCE</scope>
    <source>
        <strain evidence="1">AH 44721</strain>
    </source>
</reference>